<dbReference type="RefSeq" id="WP_069774738.1">
    <property type="nucleotide sequence ID" value="NZ_MEHI01000001.1"/>
</dbReference>
<dbReference type="Pfam" id="PF00293">
    <property type="entry name" value="NUDIX"/>
    <property type="match status" value="3"/>
</dbReference>
<dbReference type="Proteomes" id="UP000095759">
    <property type="component" value="Unassembled WGS sequence"/>
</dbReference>
<accession>A0A1E5PGS3</accession>
<dbReference type="GO" id="GO:0016787">
    <property type="term" value="F:hydrolase activity"/>
    <property type="evidence" value="ECO:0007669"/>
    <property type="project" value="UniProtKB-KW"/>
</dbReference>
<dbReference type="CDD" id="cd03674">
    <property type="entry name" value="NUDIX_Hydrolase"/>
    <property type="match status" value="1"/>
</dbReference>
<name>A0A1E5PGS3_9ACTN</name>
<comment type="cofactor">
    <cofactor evidence="1">
        <name>Mg(2+)</name>
        <dbReference type="ChEBI" id="CHEBI:18420"/>
    </cofactor>
</comment>
<dbReference type="SUPFAM" id="SSF55811">
    <property type="entry name" value="Nudix"/>
    <property type="match status" value="3"/>
</dbReference>
<dbReference type="CDD" id="cd04683">
    <property type="entry name" value="NUDIX_Hydrolase"/>
    <property type="match status" value="1"/>
</dbReference>
<feature type="domain" description="Nudix hydrolase" evidence="4">
    <location>
        <begin position="46"/>
        <end position="188"/>
    </location>
</feature>
<dbReference type="InterPro" id="IPR000086">
    <property type="entry name" value="NUDIX_hydrolase_dom"/>
</dbReference>
<dbReference type="PANTHER" id="PTHR43046">
    <property type="entry name" value="GDP-MANNOSE MANNOSYL HYDROLASE"/>
    <property type="match status" value="1"/>
</dbReference>
<dbReference type="STRING" id="285458.BGM19_02510"/>
<keyword evidence="6" id="KW-1185">Reference proteome</keyword>
<evidence type="ECO:0000256" key="2">
    <source>
        <dbReference type="ARBA" id="ARBA00022801"/>
    </source>
</evidence>
<reference evidence="5 6" key="1">
    <citation type="submission" date="2016-08" db="EMBL/GenBank/DDBJ databases">
        <title>Complete genome sequence of Streptomyces agglomeratus strain 6-3-2, a novel anti-MRSA actinomycete isolated from Wuli of Tebit, China.</title>
        <authorList>
            <person name="Chen X."/>
        </authorList>
    </citation>
    <scope>NUCLEOTIDE SEQUENCE [LARGE SCALE GENOMIC DNA]</scope>
    <source>
        <strain evidence="5 6">6-3-2</strain>
    </source>
</reference>
<dbReference type="EMBL" id="MEHJ01000001">
    <property type="protein sequence ID" value="OEJ28743.1"/>
    <property type="molecule type" value="Genomic_DNA"/>
</dbReference>
<evidence type="ECO:0000259" key="4">
    <source>
        <dbReference type="PROSITE" id="PS51462"/>
    </source>
</evidence>
<evidence type="ECO:0000256" key="3">
    <source>
        <dbReference type="SAM" id="MobiDB-lite"/>
    </source>
</evidence>
<organism evidence="5 6">
    <name type="scientific">Streptomyces agglomeratus</name>
    <dbReference type="NCBI Taxonomy" id="285458"/>
    <lineage>
        <taxon>Bacteria</taxon>
        <taxon>Bacillati</taxon>
        <taxon>Actinomycetota</taxon>
        <taxon>Actinomycetes</taxon>
        <taxon>Kitasatosporales</taxon>
        <taxon>Streptomycetaceae</taxon>
        <taxon>Streptomyces</taxon>
    </lineage>
</organism>
<evidence type="ECO:0000313" key="5">
    <source>
        <dbReference type="EMBL" id="OEJ28743.1"/>
    </source>
</evidence>
<protein>
    <submittedName>
        <fullName evidence="5">NUDIX hydrolase</fullName>
    </submittedName>
</protein>
<sequence>MPPSRSHIRATIEAYLGRHAEEREDLDGLLAVLDGNGEPSSRATLPHHVTCSAVVIDRDRRVLHIDHRATGLLLNPGGHVEAGDRTLLSAAVREVCEEAGIRPGDLCLTPKFLDSPIDVDVHDIDANPAKGEPAHQHFDFRFAFYLTAEQPPLALQYEEVTGAQWLPFADVRSPTLRAKLLDAGAEGLDGQPEPVNAGALIHDGHGRYLLRLRDDRERIWAPWVFALLGGGRTIDDSCLAATLRRELAEEVPGLEPTDLMPFAVEEATSVDGLAVPIQVYAGRWKGKAETVELREGVLLKWCTVDMLERLRLSPGLGELIRRHAAEHPAAEGPPDRPRPLPGEAPAGTELHIVGVHLHLQDEHGRILLGLRHPSSAFAPDTWHFLAGHCERETAIDCLVREAKEEAGLTIAPEDVDLVHTVHHVDSPDARPRIALVFQARSWTGDPEVLEPDRCGEWRWWKPQDLPAEVVPYTRRAIDGILRGRPYSEQGWGER</sequence>
<comment type="caution">
    <text evidence="5">The sequence shown here is derived from an EMBL/GenBank/DDBJ whole genome shotgun (WGS) entry which is preliminary data.</text>
</comment>
<dbReference type="InterPro" id="IPR015797">
    <property type="entry name" value="NUDIX_hydrolase-like_dom_sf"/>
</dbReference>
<evidence type="ECO:0000256" key="1">
    <source>
        <dbReference type="ARBA" id="ARBA00001946"/>
    </source>
</evidence>
<dbReference type="PANTHER" id="PTHR43046:SF14">
    <property type="entry name" value="MUTT_NUDIX FAMILY PROTEIN"/>
    <property type="match status" value="1"/>
</dbReference>
<dbReference type="PROSITE" id="PS51462">
    <property type="entry name" value="NUDIX"/>
    <property type="match status" value="2"/>
</dbReference>
<gene>
    <name evidence="5" type="ORF">AS594_34135</name>
</gene>
<evidence type="ECO:0000313" key="6">
    <source>
        <dbReference type="Proteomes" id="UP000095759"/>
    </source>
</evidence>
<feature type="region of interest" description="Disordered" evidence="3">
    <location>
        <begin position="326"/>
        <end position="345"/>
    </location>
</feature>
<feature type="domain" description="Nudix hydrolase" evidence="4">
    <location>
        <begin position="350"/>
        <end position="482"/>
    </location>
</feature>
<dbReference type="AlphaFoldDB" id="A0A1E5PGS3"/>
<dbReference type="OrthoDB" id="21568at2"/>
<proteinExistence type="predicted"/>
<keyword evidence="2 5" id="KW-0378">Hydrolase</keyword>
<dbReference type="Gene3D" id="3.90.79.10">
    <property type="entry name" value="Nucleoside Triphosphate Pyrophosphohydrolase"/>
    <property type="match status" value="3"/>
</dbReference>
<feature type="compositionally biased region" description="Basic and acidic residues" evidence="3">
    <location>
        <begin position="326"/>
        <end position="338"/>
    </location>
</feature>